<accession>A0A0E9NIE7</accession>
<comment type="similarity">
    <text evidence="5">Belongs to the MoeA family.</text>
</comment>
<gene>
    <name evidence="8" type="ORF">G7K_3596-t1</name>
</gene>
<dbReference type="Gene3D" id="2.170.190.11">
    <property type="entry name" value="Molybdopterin biosynthesis moea protein, domain 3"/>
    <property type="match status" value="1"/>
</dbReference>
<dbReference type="Gene3D" id="3.40.980.10">
    <property type="entry name" value="MoaB/Mog-like domain"/>
    <property type="match status" value="2"/>
</dbReference>
<feature type="region of interest" description="Disordered" evidence="6">
    <location>
        <begin position="187"/>
        <end position="211"/>
    </location>
</feature>
<dbReference type="OrthoDB" id="4349954at2759"/>
<keyword evidence="5" id="KW-0479">Metal-binding</keyword>
<dbReference type="EMBL" id="BACD03000023">
    <property type="protein sequence ID" value="GAO49446.1"/>
    <property type="molecule type" value="Genomic_DNA"/>
</dbReference>
<dbReference type="InterPro" id="IPR036425">
    <property type="entry name" value="MoaB/Mog-like_dom_sf"/>
</dbReference>
<protein>
    <recommendedName>
        <fullName evidence="7">MoaB/Mog domain-containing protein</fullName>
    </recommendedName>
</protein>
<evidence type="ECO:0000256" key="1">
    <source>
        <dbReference type="ARBA" id="ARBA00005046"/>
    </source>
</evidence>
<feature type="domain" description="MoaB/Mog" evidence="7">
    <location>
        <begin position="14"/>
        <end position="160"/>
    </location>
</feature>
<dbReference type="InterPro" id="IPR001453">
    <property type="entry name" value="MoaB/Mog_dom"/>
</dbReference>
<dbReference type="Gene3D" id="2.40.340.10">
    <property type="entry name" value="MoeA, C-terminal, domain IV"/>
    <property type="match status" value="1"/>
</dbReference>
<dbReference type="FunFam" id="2.170.190.11:FF:000002">
    <property type="entry name" value="Molybdopterin molybdenumtransferase"/>
    <property type="match status" value="1"/>
</dbReference>
<evidence type="ECO:0000256" key="6">
    <source>
        <dbReference type="SAM" id="MobiDB-lite"/>
    </source>
</evidence>
<proteinExistence type="inferred from homology"/>
<dbReference type="GO" id="GO:0005829">
    <property type="term" value="C:cytosol"/>
    <property type="evidence" value="ECO:0007669"/>
    <property type="project" value="TreeGrafter"/>
</dbReference>
<dbReference type="SUPFAM" id="SSF53218">
    <property type="entry name" value="Molybdenum cofactor biosynthesis proteins"/>
    <property type="match status" value="2"/>
</dbReference>
<reference evidence="8 9" key="2">
    <citation type="journal article" date="2014" name="J. Gen. Appl. Microbiol.">
        <title>The early diverging ascomycetous budding yeast Saitoella complicata has three histone deacetylases belonging to the Clr6, Hos2, and Rpd3 lineages.</title>
        <authorList>
            <person name="Nishida H."/>
            <person name="Matsumoto T."/>
            <person name="Kondo S."/>
            <person name="Hamamoto M."/>
            <person name="Yoshikawa H."/>
        </authorList>
    </citation>
    <scope>NUCLEOTIDE SEQUENCE [LARGE SCALE GENOMIC DNA]</scope>
    <source>
        <strain evidence="8 9">NRRL Y-17804</strain>
    </source>
</reference>
<dbReference type="GO" id="GO:0061598">
    <property type="term" value="F:molybdopterin adenylyltransferase activity"/>
    <property type="evidence" value="ECO:0007669"/>
    <property type="project" value="UniProtKB-UniRule"/>
</dbReference>
<dbReference type="GO" id="GO:0006777">
    <property type="term" value="P:Mo-molybdopterin cofactor biosynthetic process"/>
    <property type="evidence" value="ECO:0007669"/>
    <property type="project" value="UniProtKB-UniRule"/>
</dbReference>
<comment type="similarity">
    <text evidence="3">In the C-terminal section; belongs to the MoeA family.</text>
</comment>
<dbReference type="InterPro" id="IPR036135">
    <property type="entry name" value="MoeA_linker/N_sf"/>
</dbReference>
<keyword evidence="4 5" id="KW-0501">Molybdenum cofactor biosynthesis</keyword>
<dbReference type="OMA" id="ESPYPMI"/>
<comment type="caution">
    <text evidence="8">The sequence shown here is derived from an EMBL/GenBank/DDBJ whole genome shotgun (WGS) entry which is preliminary data.</text>
</comment>
<dbReference type="AlphaFoldDB" id="A0A0E9NIE7"/>
<dbReference type="NCBIfam" id="NF045515">
    <property type="entry name" value="Glp_gephyrin"/>
    <property type="match status" value="1"/>
</dbReference>
<dbReference type="Pfam" id="PF00994">
    <property type="entry name" value="MoCF_biosynth"/>
    <property type="match status" value="2"/>
</dbReference>
<dbReference type="RefSeq" id="XP_019023185.1">
    <property type="nucleotide sequence ID" value="XM_019170229.1"/>
</dbReference>
<dbReference type="SUPFAM" id="SSF63867">
    <property type="entry name" value="MoeA C-terminal domain-like"/>
    <property type="match status" value="1"/>
</dbReference>
<dbReference type="InterPro" id="IPR005110">
    <property type="entry name" value="MoeA_linker/N"/>
</dbReference>
<dbReference type="PANTHER" id="PTHR10192">
    <property type="entry name" value="MOLYBDOPTERIN BIOSYNTHESIS PROTEIN"/>
    <property type="match status" value="1"/>
</dbReference>
<comment type="function">
    <text evidence="5">Catalyzes two steps in the biosynthesis of the molybdenum cofactor. In the first step, molybdopterin is adenylated. Subsequently, molybdate is inserted into adenylated molybdopterin and AMP is released.</text>
</comment>
<dbReference type="FunFam" id="3.40.980.10:FF:000011">
    <property type="entry name" value="Molybdopterin molybdenumtransferase"/>
    <property type="match status" value="1"/>
</dbReference>
<evidence type="ECO:0000259" key="7">
    <source>
        <dbReference type="SMART" id="SM00852"/>
    </source>
</evidence>
<comment type="cofactor">
    <cofactor evidence="5">
        <name>Mg(2+)</name>
        <dbReference type="ChEBI" id="CHEBI:18420"/>
    </cofactor>
</comment>
<dbReference type="UniPathway" id="UPA00344"/>
<keyword evidence="5" id="KW-0808">Transferase</keyword>
<dbReference type="SMART" id="SM00852">
    <property type="entry name" value="MoCF_biosynth"/>
    <property type="match status" value="2"/>
</dbReference>
<reference evidence="8 9" key="3">
    <citation type="journal article" date="2015" name="Genome Announc.">
        <title>Draft Genome Sequence of the Archiascomycetous Yeast Saitoella complicata.</title>
        <authorList>
            <person name="Yamauchi K."/>
            <person name="Kondo S."/>
            <person name="Hamamoto M."/>
            <person name="Takahashi Y."/>
            <person name="Ogura Y."/>
            <person name="Hayashi T."/>
            <person name="Nishida H."/>
        </authorList>
    </citation>
    <scope>NUCLEOTIDE SEQUENCE [LARGE SCALE GENOMIC DNA]</scope>
    <source>
        <strain evidence="8 9">NRRL Y-17804</strain>
    </source>
</reference>
<dbReference type="PANTHER" id="PTHR10192:SF5">
    <property type="entry name" value="GEPHYRIN"/>
    <property type="match status" value="1"/>
</dbReference>
<evidence type="ECO:0000256" key="3">
    <source>
        <dbReference type="ARBA" id="ARBA00008339"/>
    </source>
</evidence>
<feature type="domain" description="MoaB/Mog" evidence="7">
    <location>
        <begin position="416"/>
        <end position="562"/>
    </location>
</feature>
<keyword evidence="9" id="KW-1185">Reference proteome</keyword>
<reference evidence="8 9" key="1">
    <citation type="journal article" date="2011" name="J. Gen. Appl. Microbiol.">
        <title>Draft genome sequencing of the enigmatic yeast Saitoella complicata.</title>
        <authorList>
            <person name="Nishida H."/>
            <person name="Hamamoto M."/>
            <person name="Sugiyama J."/>
        </authorList>
    </citation>
    <scope>NUCLEOTIDE SEQUENCE [LARGE SCALE GENOMIC DNA]</scope>
    <source>
        <strain evidence="8 9">NRRL Y-17804</strain>
    </source>
</reference>
<dbReference type="Gene3D" id="3.90.105.10">
    <property type="entry name" value="Molybdopterin biosynthesis moea protein, domain 2"/>
    <property type="match status" value="1"/>
</dbReference>
<dbReference type="GO" id="GO:0005524">
    <property type="term" value="F:ATP binding"/>
    <property type="evidence" value="ECO:0007669"/>
    <property type="project" value="UniProtKB-UniRule"/>
</dbReference>
<dbReference type="SUPFAM" id="SSF63882">
    <property type="entry name" value="MoeA N-terminal region -like"/>
    <property type="match status" value="1"/>
</dbReference>
<evidence type="ECO:0000256" key="2">
    <source>
        <dbReference type="ARBA" id="ARBA00007589"/>
    </source>
</evidence>
<dbReference type="STRING" id="698492.A0A0E9NIE7"/>
<dbReference type="Pfam" id="PF03453">
    <property type="entry name" value="MoeA_N"/>
    <property type="match status" value="1"/>
</dbReference>
<dbReference type="Pfam" id="PF03454">
    <property type="entry name" value="MoeA_C"/>
    <property type="match status" value="1"/>
</dbReference>
<evidence type="ECO:0000256" key="4">
    <source>
        <dbReference type="ARBA" id="ARBA00023150"/>
    </source>
</evidence>
<keyword evidence="5" id="KW-0500">Molybdenum</keyword>
<comment type="pathway">
    <text evidence="1 5">Cofactor biosynthesis; molybdopterin biosynthesis.</text>
</comment>
<evidence type="ECO:0000256" key="5">
    <source>
        <dbReference type="RuleBase" id="RU365090"/>
    </source>
</evidence>
<dbReference type="GO" id="GO:0046872">
    <property type="term" value="F:metal ion binding"/>
    <property type="evidence" value="ECO:0007669"/>
    <property type="project" value="UniProtKB-UniRule"/>
</dbReference>
<dbReference type="InterPro" id="IPR038987">
    <property type="entry name" value="MoeA-like"/>
</dbReference>
<sequence>MVCKRHTDGAMKVGVLTVSETASRDATTDRSGPVLVELFESDPDNWAVTQKAIVPDDIDKIRNTVKEWCDTEELNLIVTSGGTGFAVTDVTPEAVKPLLEKEAPGLVHGMLASSYAITPFAVMARLVAGVRGQTIILTVPGSPKGAKENVEAVLKMMPHACELAAGENSRALHKGGVKQLEEEAGVEGGHAHTHRHDPHHHHHQGHYHGKVGGNLSKTFDQPVTRRHRESPYPMISVTEAQQIIADHSFVLNYEEKKVDHNLVGCVVAEDVAAPENVPAYRASIVDGYAVIASDGRGVYPVVTVSHASAGEHQPLQPGQIARVTTGAPLPPGATAVVMVEDTILKSTKEDGKEENEVEILVDAKDGNNVREIGSDVKAGSVIMRKGEEITSVGGEVGVLASVGRAKVKVYKKPIIGLLSTGNEVVPHDREGGLKSGEIRDSNRPTLYTTIAAWGYPVVDFGIAKDTAQDLESTLRTALEKTDVVITTGGVSMGELDLLKPTIEHSLKGTIQFGRVAMKPGKPTTFATIPWHDGSTKLIFALPGNPASAMVTFNLFILPSLRKSAGYEPAALPKIKVILAESVRLDPRPEYHRAILHVDNEGRLKAHSTGGQRSSRIGSMQKANALLCLPSIMELNGKTELAAGETVDALVLSRLHGSM</sequence>
<comment type="similarity">
    <text evidence="2">In the N-terminal section; belongs to the MoaB/Mog family.</text>
</comment>
<dbReference type="InterPro" id="IPR036688">
    <property type="entry name" value="MoeA_C_domain_IV_sf"/>
</dbReference>
<evidence type="ECO:0000313" key="8">
    <source>
        <dbReference type="EMBL" id="GAO49446.1"/>
    </source>
</evidence>
<dbReference type="Proteomes" id="UP000033140">
    <property type="component" value="Unassembled WGS sequence"/>
</dbReference>
<dbReference type="GO" id="GO:0061599">
    <property type="term" value="F:molybdopterin molybdotransferase activity"/>
    <property type="evidence" value="ECO:0007669"/>
    <property type="project" value="UniProtKB-UniRule"/>
</dbReference>
<dbReference type="CDD" id="cd00886">
    <property type="entry name" value="MogA_MoaB"/>
    <property type="match status" value="1"/>
</dbReference>
<dbReference type="InterPro" id="IPR008284">
    <property type="entry name" value="MoCF_biosynth_CS"/>
</dbReference>
<evidence type="ECO:0000313" key="9">
    <source>
        <dbReference type="Proteomes" id="UP000033140"/>
    </source>
</evidence>
<name>A0A0E9NIE7_SAICN</name>
<dbReference type="NCBIfam" id="TIGR00177">
    <property type="entry name" value="molyb_syn"/>
    <property type="match status" value="2"/>
</dbReference>
<dbReference type="InterPro" id="IPR005111">
    <property type="entry name" value="MoeA_C_domain_IV"/>
</dbReference>
<dbReference type="CDD" id="cd00887">
    <property type="entry name" value="MoeA"/>
    <property type="match status" value="1"/>
</dbReference>
<comment type="catalytic activity">
    <reaction evidence="5">
        <text>adenylyl-molybdopterin + molybdate = Mo-molybdopterin + AMP + H(+)</text>
        <dbReference type="Rhea" id="RHEA:35047"/>
        <dbReference type="ChEBI" id="CHEBI:15378"/>
        <dbReference type="ChEBI" id="CHEBI:36264"/>
        <dbReference type="ChEBI" id="CHEBI:62727"/>
        <dbReference type="ChEBI" id="CHEBI:71302"/>
        <dbReference type="ChEBI" id="CHEBI:456215"/>
    </reaction>
</comment>
<dbReference type="PROSITE" id="PS01079">
    <property type="entry name" value="MOCF_BIOSYNTHESIS_2"/>
    <property type="match status" value="1"/>
</dbReference>
<keyword evidence="5" id="KW-0460">Magnesium</keyword>
<organism evidence="8 9">
    <name type="scientific">Saitoella complicata (strain BCRC 22490 / CBS 7301 / JCM 7358 / NBRC 10748 / NRRL Y-17804)</name>
    <dbReference type="NCBI Taxonomy" id="698492"/>
    <lineage>
        <taxon>Eukaryota</taxon>
        <taxon>Fungi</taxon>
        <taxon>Dikarya</taxon>
        <taxon>Ascomycota</taxon>
        <taxon>Taphrinomycotina</taxon>
        <taxon>Taphrinomycotina incertae sedis</taxon>
        <taxon>Saitoella</taxon>
    </lineage>
</organism>
<comment type="catalytic activity">
    <reaction evidence="5">
        <text>molybdopterin + ATP + H(+) = adenylyl-molybdopterin + diphosphate</text>
        <dbReference type="Rhea" id="RHEA:31331"/>
        <dbReference type="ChEBI" id="CHEBI:15378"/>
        <dbReference type="ChEBI" id="CHEBI:30616"/>
        <dbReference type="ChEBI" id="CHEBI:33019"/>
        <dbReference type="ChEBI" id="CHEBI:58698"/>
        <dbReference type="ChEBI" id="CHEBI:62727"/>
    </reaction>
</comment>
<feature type="compositionally biased region" description="Basic residues" evidence="6">
    <location>
        <begin position="191"/>
        <end position="209"/>
    </location>
</feature>